<feature type="domain" description="MPN" evidence="7">
    <location>
        <begin position="90"/>
        <end position="212"/>
    </location>
</feature>
<dbReference type="GO" id="GO:0046872">
    <property type="term" value="F:metal ion binding"/>
    <property type="evidence" value="ECO:0007669"/>
    <property type="project" value="UniProtKB-KW"/>
</dbReference>
<protein>
    <submittedName>
        <fullName evidence="8">JAB domain-containing protein</fullName>
    </submittedName>
</protein>
<dbReference type="Proteomes" id="UP000826793">
    <property type="component" value="Unassembled WGS sequence"/>
</dbReference>
<comment type="caution">
    <text evidence="8">The sequence shown here is derived from an EMBL/GenBank/DDBJ whole genome shotgun (WGS) entry which is preliminary data.</text>
</comment>
<dbReference type="InterPro" id="IPR001405">
    <property type="entry name" value="UPF0758"/>
</dbReference>
<proteinExistence type="inferred from homology"/>
<dbReference type="GO" id="GO:0006508">
    <property type="term" value="P:proteolysis"/>
    <property type="evidence" value="ECO:0007669"/>
    <property type="project" value="UniProtKB-KW"/>
</dbReference>
<evidence type="ECO:0000256" key="1">
    <source>
        <dbReference type="ARBA" id="ARBA00010243"/>
    </source>
</evidence>
<reference evidence="8" key="2">
    <citation type="submission" date="2021-04" db="EMBL/GenBank/DDBJ databases">
        <authorList>
            <person name="Gilroy R."/>
        </authorList>
    </citation>
    <scope>NUCLEOTIDE SEQUENCE</scope>
    <source>
        <strain evidence="8">CHK185-1770</strain>
    </source>
</reference>
<name>A0A9D2SEI2_9FIRM</name>
<keyword evidence="4" id="KW-0378">Hydrolase</keyword>
<reference evidence="8" key="1">
    <citation type="journal article" date="2021" name="PeerJ">
        <title>Extensive microbial diversity within the chicken gut microbiome revealed by metagenomics and culture.</title>
        <authorList>
            <person name="Gilroy R."/>
            <person name="Ravi A."/>
            <person name="Getino M."/>
            <person name="Pursley I."/>
            <person name="Horton D.L."/>
            <person name="Alikhan N.F."/>
            <person name="Baker D."/>
            <person name="Gharbi K."/>
            <person name="Hall N."/>
            <person name="Watson M."/>
            <person name="Adriaenssens E.M."/>
            <person name="Foster-Nyarko E."/>
            <person name="Jarju S."/>
            <person name="Secka A."/>
            <person name="Antonio M."/>
            <person name="Oren A."/>
            <person name="Chaudhuri R.R."/>
            <person name="La Ragione R."/>
            <person name="Hildebrand F."/>
            <person name="Pallen M.J."/>
        </authorList>
    </citation>
    <scope>NUCLEOTIDE SEQUENCE</scope>
    <source>
        <strain evidence="8">CHK185-1770</strain>
    </source>
</reference>
<keyword evidence="5" id="KW-0862">Zinc</keyword>
<evidence type="ECO:0000256" key="3">
    <source>
        <dbReference type="ARBA" id="ARBA00022723"/>
    </source>
</evidence>
<keyword evidence="3" id="KW-0479">Metal-binding</keyword>
<dbReference type="InterPro" id="IPR025657">
    <property type="entry name" value="RadC_JAB"/>
</dbReference>
<dbReference type="PANTHER" id="PTHR30471:SF3">
    <property type="entry name" value="UPF0758 PROTEIN YEES-RELATED"/>
    <property type="match status" value="1"/>
</dbReference>
<evidence type="ECO:0000256" key="4">
    <source>
        <dbReference type="ARBA" id="ARBA00022801"/>
    </source>
</evidence>
<evidence type="ECO:0000256" key="6">
    <source>
        <dbReference type="ARBA" id="ARBA00023049"/>
    </source>
</evidence>
<dbReference type="Gene3D" id="3.40.140.10">
    <property type="entry name" value="Cytidine Deaminase, domain 2"/>
    <property type="match status" value="1"/>
</dbReference>
<dbReference type="Pfam" id="PF04002">
    <property type="entry name" value="RadC"/>
    <property type="match status" value="1"/>
</dbReference>
<evidence type="ECO:0000259" key="7">
    <source>
        <dbReference type="PROSITE" id="PS50249"/>
    </source>
</evidence>
<organism evidence="8 9">
    <name type="scientific">Candidatus Acutalibacter pullicola</name>
    <dbReference type="NCBI Taxonomy" id="2838417"/>
    <lineage>
        <taxon>Bacteria</taxon>
        <taxon>Bacillati</taxon>
        <taxon>Bacillota</taxon>
        <taxon>Clostridia</taxon>
        <taxon>Eubacteriales</taxon>
        <taxon>Acutalibacteraceae</taxon>
        <taxon>Acutalibacter</taxon>
    </lineage>
</organism>
<sequence>MAGKKKRGISPEEEARRRLLRDSLEFVLPAQQVPEAVQMLWDRFGSFEGVFLAPEEALAAVLGPEGARYLQLTMELARACLEDKSRDVKRVYDTDSAVELFRPKFLGRKTEAVCLLLLDSRGRLLYNDVLSEGSVSAVPIYIRRLLQLCILYDAQHVMLAHNHPSGNAAASRNDITATHQIELALESIDATLNDHIIFAGEDFNSFFRNGWLDLVKEEVRGYRRQELESARRKEREILTGTGFYLTEQEEP</sequence>
<dbReference type="PANTHER" id="PTHR30471">
    <property type="entry name" value="DNA REPAIR PROTEIN RADC"/>
    <property type="match status" value="1"/>
</dbReference>
<evidence type="ECO:0000256" key="2">
    <source>
        <dbReference type="ARBA" id="ARBA00022670"/>
    </source>
</evidence>
<dbReference type="EMBL" id="DWXG01000027">
    <property type="protein sequence ID" value="HJB97529.1"/>
    <property type="molecule type" value="Genomic_DNA"/>
</dbReference>
<dbReference type="InterPro" id="IPR020891">
    <property type="entry name" value="UPF0758_CS"/>
</dbReference>
<evidence type="ECO:0000313" key="9">
    <source>
        <dbReference type="Proteomes" id="UP000826793"/>
    </source>
</evidence>
<dbReference type="CDD" id="cd08071">
    <property type="entry name" value="MPN_DUF2466"/>
    <property type="match status" value="1"/>
</dbReference>
<gene>
    <name evidence="8" type="ORF">H9710_02990</name>
</gene>
<keyword evidence="6" id="KW-0482">Metalloprotease</keyword>
<evidence type="ECO:0000313" key="8">
    <source>
        <dbReference type="EMBL" id="HJB97529.1"/>
    </source>
</evidence>
<keyword evidence="2" id="KW-0645">Protease</keyword>
<dbReference type="PROSITE" id="PS01302">
    <property type="entry name" value="UPF0758"/>
    <property type="match status" value="1"/>
</dbReference>
<accession>A0A9D2SEI2</accession>
<dbReference type="GO" id="GO:0008237">
    <property type="term" value="F:metallopeptidase activity"/>
    <property type="evidence" value="ECO:0007669"/>
    <property type="project" value="UniProtKB-KW"/>
</dbReference>
<dbReference type="AlphaFoldDB" id="A0A9D2SEI2"/>
<dbReference type="InterPro" id="IPR037518">
    <property type="entry name" value="MPN"/>
</dbReference>
<evidence type="ECO:0000256" key="5">
    <source>
        <dbReference type="ARBA" id="ARBA00022833"/>
    </source>
</evidence>
<comment type="similarity">
    <text evidence="1">Belongs to the UPF0758 family.</text>
</comment>
<dbReference type="PROSITE" id="PS50249">
    <property type="entry name" value="MPN"/>
    <property type="match status" value="1"/>
</dbReference>